<evidence type="ECO:0000259" key="10">
    <source>
        <dbReference type="Pfam" id="PF02782"/>
    </source>
</evidence>
<evidence type="ECO:0000256" key="6">
    <source>
        <dbReference type="ARBA" id="ARBA00022840"/>
    </source>
</evidence>
<dbReference type="NCBIfam" id="TIGR01311">
    <property type="entry name" value="glycerol_kin"/>
    <property type="match status" value="1"/>
</dbReference>
<feature type="domain" description="Carbohydrate kinase FGGY N-terminal" evidence="9">
    <location>
        <begin position="6"/>
        <end position="252"/>
    </location>
</feature>
<dbReference type="InterPro" id="IPR018484">
    <property type="entry name" value="FGGY_N"/>
</dbReference>
<dbReference type="Proteomes" id="UP000316562">
    <property type="component" value="Unassembled WGS sequence"/>
</dbReference>
<keyword evidence="5" id="KW-0319">Glycerol metabolism</keyword>
<dbReference type="InterPro" id="IPR000577">
    <property type="entry name" value="Carb_kinase_FGGY"/>
</dbReference>
<evidence type="ECO:0000256" key="3">
    <source>
        <dbReference type="ARBA" id="ARBA00022741"/>
    </source>
</evidence>
<accession>A0A519BH22</accession>
<dbReference type="GO" id="GO:0006072">
    <property type="term" value="P:glycerol-3-phosphate metabolic process"/>
    <property type="evidence" value="ECO:0007669"/>
    <property type="project" value="InterPro"/>
</dbReference>
<dbReference type="GO" id="GO:0004370">
    <property type="term" value="F:glycerol kinase activity"/>
    <property type="evidence" value="ECO:0007669"/>
    <property type="project" value="InterPro"/>
</dbReference>
<dbReference type="InterPro" id="IPR018483">
    <property type="entry name" value="Carb_kinase_FGGY_CS"/>
</dbReference>
<dbReference type="PANTHER" id="PTHR10196">
    <property type="entry name" value="SUGAR KINASE"/>
    <property type="match status" value="1"/>
</dbReference>
<dbReference type="CDD" id="cd07769">
    <property type="entry name" value="ASKHA_NBD_FGGY_GK"/>
    <property type="match status" value="1"/>
</dbReference>
<dbReference type="SUPFAM" id="SSF53067">
    <property type="entry name" value="Actin-like ATPase domain"/>
    <property type="match status" value="2"/>
</dbReference>
<organism evidence="11 12">
    <name type="scientific">Acididesulfobacter guangdongensis</name>
    <dbReference type="NCBI Taxonomy" id="2597225"/>
    <lineage>
        <taxon>Bacteria</taxon>
        <taxon>Deltaproteobacteria</taxon>
        <taxon>Candidatus Acidulodesulfobacterales</taxon>
        <taxon>Candidatus Acididesulfobacter</taxon>
    </lineage>
</organism>
<name>A0A519BH22_ACIG2</name>
<evidence type="ECO:0000259" key="9">
    <source>
        <dbReference type="Pfam" id="PF00370"/>
    </source>
</evidence>
<feature type="domain" description="Carbohydrate kinase FGGY C-terminal" evidence="10">
    <location>
        <begin position="264"/>
        <end position="442"/>
    </location>
</feature>
<dbReference type="Gene3D" id="3.30.420.40">
    <property type="match status" value="2"/>
</dbReference>
<dbReference type="AlphaFoldDB" id="A0A519BH22"/>
<dbReference type="PROSITE" id="PS00445">
    <property type="entry name" value="FGGY_KINASES_2"/>
    <property type="match status" value="1"/>
</dbReference>
<dbReference type="GO" id="GO:0019563">
    <property type="term" value="P:glycerol catabolic process"/>
    <property type="evidence" value="ECO:0007669"/>
    <property type="project" value="TreeGrafter"/>
</dbReference>
<dbReference type="GO" id="GO:0005524">
    <property type="term" value="F:ATP binding"/>
    <property type="evidence" value="ECO:0007669"/>
    <property type="project" value="UniProtKB-KW"/>
</dbReference>
<dbReference type="Pfam" id="PF00370">
    <property type="entry name" value="FGGY_N"/>
    <property type="match status" value="1"/>
</dbReference>
<keyword evidence="4 8" id="KW-0418">Kinase</keyword>
<evidence type="ECO:0000256" key="8">
    <source>
        <dbReference type="RuleBase" id="RU003733"/>
    </source>
</evidence>
<evidence type="ECO:0000256" key="7">
    <source>
        <dbReference type="ARBA" id="ARBA00043149"/>
    </source>
</evidence>
<keyword evidence="6" id="KW-0067">ATP-binding</keyword>
<sequence length="493" mass="55283">MTQQCVIALDSGTTGNRSIIFDGRGRILANFYHEFPQIFPAPAWVEQNPFDILNSALKSLQEAVYFCKNNNYDILSLGITNQRETSILWNKKTGKPVYNAIVWQCRRTEKICADFKNYAEIIKEKTGLFLDPYFSATKIKWIIDNISGVKESILKGDILFGTVDSWLLWNLTEEKNHFTDTSNASRTLLYNINTLQYDLELADIFKIPANILPEVKSSNSHFGFLNQIYLKNNYNKKIPIIGVLGDQQASLFAHTSFDGGIIKNTYGTGLFVMAQSGKHPFKSDKLLSTVAWTIESEAYYALEGSIFTGGALIGWVKNSLKIIKSYSETANIAKKLSDNDGVYFIPALSGLGAPYWNSKARGIITGITGKTTKENIVRAALESLAYSTKDVINELFNMPYKLRVDGKASENDFLMQFQSDILGIPVERTAVSEMTAFGIAGFSGIHSGLWSAEEYSKIYRIKKIFKPQMDENTRNMLYGKWKQAISAALNLAD</sequence>
<keyword evidence="2 8" id="KW-0808">Transferase</keyword>
<protein>
    <recommendedName>
        <fullName evidence="7">ATP:glycerol 3-phosphotransferase</fullName>
    </recommendedName>
</protein>
<dbReference type="PROSITE" id="PS00933">
    <property type="entry name" value="FGGY_KINASES_1"/>
    <property type="match status" value="1"/>
</dbReference>
<comment type="similarity">
    <text evidence="1 8">Belongs to the FGGY kinase family.</text>
</comment>
<comment type="caution">
    <text evidence="11">The sequence shown here is derived from an EMBL/GenBank/DDBJ whole genome shotgun (WGS) entry which is preliminary data.</text>
</comment>
<evidence type="ECO:0000313" key="11">
    <source>
        <dbReference type="EMBL" id="RZD16560.1"/>
    </source>
</evidence>
<dbReference type="FunFam" id="3.30.420.40:FF:000008">
    <property type="entry name" value="Glycerol kinase"/>
    <property type="match status" value="1"/>
</dbReference>
<evidence type="ECO:0000256" key="4">
    <source>
        <dbReference type="ARBA" id="ARBA00022777"/>
    </source>
</evidence>
<reference evidence="11 12" key="1">
    <citation type="journal article" date="2019" name="ISME J.">
        <title>Insights into ecological role of a new deltaproteobacterial order Candidatus Acidulodesulfobacterales by metagenomics and metatranscriptomics.</title>
        <authorList>
            <person name="Tan S."/>
            <person name="Liu J."/>
            <person name="Fang Y."/>
            <person name="Hedlund B.P."/>
            <person name="Lian Z.H."/>
            <person name="Huang L.Y."/>
            <person name="Li J.T."/>
            <person name="Huang L.N."/>
            <person name="Li W.J."/>
            <person name="Jiang H.C."/>
            <person name="Dong H.L."/>
            <person name="Shu W.S."/>
        </authorList>
    </citation>
    <scope>NUCLEOTIDE SEQUENCE [LARGE SCALE GENOMIC DNA]</scope>
    <source>
        <strain evidence="11">AP2</strain>
    </source>
</reference>
<evidence type="ECO:0000313" key="12">
    <source>
        <dbReference type="Proteomes" id="UP000316562"/>
    </source>
</evidence>
<dbReference type="InterPro" id="IPR005999">
    <property type="entry name" value="Glycerol_kin"/>
</dbReference>
<evidence type="ECO:0000256" key="5">
    <source>
        <dbReference type="ARBA" id="ARBA00022798"/>
    </source>
</evidence>
<evidence type="ECO:0000256" key="2">
    <source>
        <dbReference type="ARBA" id="ARBA00022679"/>
    </source>
</evidence>
<dbReference type="EMBL" id="SGBC01000002">
    <property type="protein sequence ID" value="RZD16560.1"/>
    <property type="molecule type" value="Genomic_DNA"/>
</dbReference>
<gene>
    <name evidence="11" type="primary">glpK</name>
    <name evidence="11" type="ORF">EVJ46_06005</name>
</gene>
<dbReference type="PANTHER" id="PTHR10196:SF69">
    <property type="entry name" value="GLYCEROL KINASE"/>
    <property type="match status" value="1"/>
</dbReference>
<dbReference type="NCBIfam" id="NF000756">
    <property type="entry name" value="PRK00047.1"/>
    <property type="match status" value="1"/>
</dbReference>
<dbReference type="PIRSF" id="PIRSF000538">
    <property type="entry name" value="GlpK"/>
    <property type="match status" value="1"/>
</dbReference>
<dbReference type="InterPro" id="IPR018485">
    <property type="entry name" value="FGGY_C"/>
</dbReference>
<dbReference type="InterPro" id="IPR043129">
    <property type="entry name" value="ATPase_NBD"/>
</dbReference>
<dbReference type="GO" id="GO:0005829">
    <property type="term" value="C:cytosol"/>
    <property type="evidence" value="ECO:0007669"/>
    <property type="project" value="TreeGrafter"/>
</dbReference>
<proteinExistence type="inferred from homology"/>
<evidence type="ECO:0000256" key="1">
    <source>
        <dbReference type="ARBA" id="ARBA00009156"/>
    </source>
</evidence>
<dbReference type="Pfam" id="PF02782">
    <property type="entry name" value="FGGY_C"/>
    <property type="match status" value="1"/>
</dbReference>
<keyword evidence="3" id="KW-0547">Nucleotide-binding</keyword>